<dbReference type="PANTHER" id="PTHR31047:SF0">
    <property type="entry name" value="MEIOTICALLY UP-REGULATED GENE 157 PROTEIN"/>
    <property type="match status" value="1"/>
</dbReference>
<protein>
    <submittedName>
        <fullName evidence="1">Glycoside hydrolase family 125 protein</fullName>
    </submittedName>
</protein>
<accession>A0A9D1ES29</accession>
<sequence length="437" mass="50107">MNCEEKYGLLVKAVEEIAKKEGKRLEANPKLQRTFENCFVSTAKTTTKFLEDGNAYVFTGDIPALWLRDSSAQVVHYLPYLKEYPILREMVRGLIATHAKYICIDPYANAFNEEENGKCYERDDTDYTAAQDWEWERKYEVDSLCYPVWLAAQYVKYTGEHDIFTAEEKAAFRKILDVWKLEQRHENSPYYFNRKNCPPSDTLSHGGKGSPVGYTGMTWSGFRPSDDACVYGYLVPSNMFAAVVLKDMAAFLRDEYQDEAMAKEAETLEKEIREGIEKYGVVEDDTYGKIYAYETDGLGNYNFMDDANVPSLLSLPWLGYCGKEDPVYKNTRAFILSEKNPYYYEGTKAKGIGSPHTPERYIWHISLVMQGLTSADPEERRGLLKTILETDGDCEVMHEGFDTSDPSQFTREWFAWANSLFAHYVLSFTDEELAGAL</sequence>
<dbReference type="GO" id="GO:0005975">
    <property type="term" value="P:carbohydrate metabolic process"/>
    <property type="evidence" value="ECO:0007669"/>
    <property type="project" value="InterPro"/>
</dbReference>
<dbReference type="InterPro" id="IPR008313">
    <property type="entry name" value="GH125"/>
</dbReference>
<dbReference type="Proteomes" id="UP000823935">
    <property type="component" value="Unassembled WGS sequence"/>
</dbReference>
<dbReference type="Gene3D" id="1.50.10.10">
    <property type="match status" value="1"/>
</dbReference>
<reference evidence="1" key="1">
    <citation type="submission" date="2020-10" db="EMBL/GenBank/DDBJ databases">
        <authorList>
            <person name="Gilroy R."/>
        </authorList>
    </citation>
    <scope>NUCLEOTIDE SEQUENCE</scope>
    <source>
        <strain evidence="1">CHK190-19873</strain>
    </source>
</reference>
<reference evidence="1" key="2">
    <citation type="journal article" date="2021" name="PeerJ">
        <title>Extensive microbial diversity within the chicken gut microbiome revealed by metagenomics and culture.</title>
        <authorList>
            <person name="Gilroy R."/>
            <person name="Ravi A."/>
            <person name="Getino M."/>
            <person name="Pursley I."/>
            <person name="Horton D.L."/>
            <person name="Alikhan N.F."/>
            <person name="Baker D."/>
            <person name="Gharbi K."/>
            <person name="Hall N."/>
            <person name="Watson M."/>
            <person name="Adriaenssens E.M."/>
            <person name="Foster-Nyarko E."/>
            <person name="Jarju S."/>
            <person name="Secka A."/>
            <person name="Antonio M."/>
            <person name="Oren A."/>
            <person name="Chaudhuri R.R."/>
            <person name="La Ragione R."/>
            <person name="Hildebrand F."/>
            <person name="Pallen M.J."/>
        </authorList>
    </citation>
    <scope>NUCLEOTIDE SEQUENCE</scope>
    <source>
        <strain evidence="1">CHK190-19873</strain>
    </source>
</reference>
<organism evidence="1 2">
    <name type="scientific">Candidatus Limivivens intestinipullorum</name>
    <dbReference type="NCBI Taxonomy" id="2840858"/>
    <lineage>
        <taxon>Bacteria</taxon>
        <taxon>Bacillati</taxon>
        <taxon>Bacillota</taxon>
        <taxon>Clostridia</taxon>
        <taxon>Lachnospirales</taxon>
        <taxon>Lachnospiraceae</taxon>
        <taxon>Lachnospiraceae incertae sedis</taxon>
        <taxon>Candidatus Limivivens</taxon>
    </lineage>
</organism>
<dbReference type="InterPro" id="IPR012341">
    <property type="entry name" value="6hp_glycosidase-like_sf"/>
</dbReference>
<dbReference type="SMART" id="SM01149">
    <property type="entry name" value="DUF1237"/>
    <property type="match status" value="1"/>
</dbReference>
<name>A0A9D1ES29_9FIRM</name>
<dbReference type="EMBL" id="DVIQ01000033">
    <property type="protein sequence ID" value="HIS31210.1"/>
    <property type="molecule type" value="Genomic_DNA"/>
</dbReference>
<dbReference type="Pfam" id="PF06824">
    <property type="entry name" value="Glyco_hydro_125"/>
    <property type="match status" value="1"/>
</dbReference>
<proteinExistence type="predicted"/>
<evidence type="ECO:0000313" key="1">
    <source>
        <dbReference type="EMBL" id="HIS31210.1"/>
    </source>
</evidence>
<dbReference type="GO" id="GO:0016787">
    <property type="term" value="F:hydrolase activity"/>
    <property type="evidence" value="ECO:0007669"/>
    <property type="project" value="UniProtKB-KW"/>
</dbReference>
<dbReference type="PIRSF" id="PIRSF028846">
    <property type="entry name" value="UCP028846"/>
    <property type="match status" value="1"/>
</dbReference>
<keyword evidence="1" id="KW-0378">Hydrolase</keyword>
<gene>
    <name evidence="1" type="ORF">IAB44_06650</name>
</gene>
<dbReference type="SUPFAM" id="SSF48208">
    <property type="entry name" value="Six-hairpin glycosidases"/>
    <property type="match status" value="1"/>
</dbReference>
<dbReference type="AlphaFoldDB" id="A0A9D1ES29"/>
<comment type="caution">
    <text evidence="1">The sequence shown here is derived from an EMBL/GenBank/DDBJ whole genome shotgun (WGS) entry which is preliminary data.</text>
</comment>
<dbReference type="PANTHER" id="PTHR31047">
    <property type="entry name" value="MEIOTICALLY UP-REGULATED GENE 157 PROTEIN"/>
    <property type="match status" value="1"/>
</dbReference>
<evidence type="ECO:0000313" key="2">
    <source>
        <dbReference type="Proteomes" id="UP000823935"/>
    </source>
</evidence>
<dbReference type="InterPro" id="IPR008928">
    <property type="entry name" value="6-hairpin_glycosidase_sf"/>
</dbReference>